<dbReference type="PANTHER" id="PTHR11533">
    <property type="entry name" value="PROTEASE M1 ZINC METALLOPROTEASE"/>
    <property type="match status" value="1"/>
</dbReference>
<dbReference type="GO" id="GO:0008237">
    <property type="term" value="F:metallopeptidase activity"/>
    <property type="evidence" value="ECO:0007669"/>
    <property type="project" value="UniProtKB-KW"/>
</dbReference>
<gene>
    <name evidence="17" type="ORF">BJP25_01705</name>
</gene>
<feature type="region of interest" description="Disordered" evidence="13">
    <location>
        <begin position="24"/>
        <end position="51"/>
    </location>
</feature>
<sequence>MAPPFRTTATLLAAVALAGCTNAPPAPEAPSSASTTTPRAQQAGAGAGGIGDAYYPEDGNGGYDALDYAVGITYDPAGKHLDGDTTVTAKATQDLSRFNLDLSGFDVRAVQVDGQDAQFARDGEHELVITPKPPVAAGATFKTRVVYSGTPTTDEGGLGENGWQVSRSGGAYVAGEPHSASTWYPVNDHPRDKATFSVDAKVPNGWSVVSNGVEEPSREDGGWTTFRWVEKGRVAPYVTTVAIDKWTFVRSQLPDGTPVVDAYAPGVEGKRADESRVPEVLAFLATKFGPYPQTSAGGIFLNENIRFSLETQGRPIYAKWADLDTIVHEQAHQWYGDSVSVQSWADICLNECLASYASWLWDEHTGTDLDERFRDTVDEVGGNSRFWNRKLYDMGAGNEFTAVYDKGPLAVHALRRKIGDDKFDALLKRWFSTHRDGNASWPEFERMAVEVSGVPGLEPFLASWFRAAAKPAGDDLFPGTLR</sequence>
<comment type="caution">
    <text evidence="17">The sequence shown here is derived from an EMBL/GenBank/DDBJ whole genome shotgun (WGS) entry which is preliminary data.</text>
</comment>
<evidence type="ECO:0000313" key="17">
    <source>
        <dbReference type="EMBL" id="OLR90261.1"/>
    </source>
</evidence>
<proteinExistence type="inferred from homology"/>
<dbReference type="GO" id="GO:0008270">
    <property type="term" value="F:zinc ion binding"/>
    <property type="evidence" value="ECO:0007669"/>
    <property type="project" value="InterPro"/>
</dbReference>
<dbReference type="InterPro" id="IPR001930">
    <property type="entry name" value="Peptidase_M1"/>
</dbReference>
<feature type="compositionally biased region" description="Low complexity" evidence="13">
    <location>
        <begin position="29"/>
        <end position="44"/>
    </location>
</feature>
<reference evidence="17 18" key="1">
    <citation type="submission" date="2016-10" db="EMBL/GenBank/DDBJ databases">
        <title>The Draft Genome Sequence of Actinokineospora bangkokensis 44EHWT reveals the biosynthetic pathway of antifungal compounds Thailandins with unusual extender unit butylmalonyl-CoA.</title>
        <authorList>
            <person name="Greule A."/>
            <person name="Intra B."/>
            <person name="Flemming S."/>
            <person name="Rommel M.G."/>
            <person name="Panbangred W."/>
            <person name="Bechthold A."/>
        </authorList>
    </citation>
    <scope>NUCLEOTIDE SEQUENCE [LARGE SCALE GENOMIC DNA]</scope>
    <source>
        <strain evidence="17 18">44EHW</strain>
    </source>
</reference>
<evidence type="ECO:0000256" key="13">
    <source>
        <dbReference type="SAM" id="MobiDB-lite"/>
    </source>
</evidence>
<feature type="domain" description="Peptidase M1 membrane alanine aminopeptidase" evidence="15">
    <location>
        <begin position="323"/>
        <end position="452"/>
    </location>
</feature>
<evidence type="ECO:0000313" key="18">
    <source>
        <dbReference type="Proteomes" id="UP000186040"/>
    </source>
</evidence>
<evidence type="ECO:0000256" key="6">
    <source>
        <dbReference type="ARBA" id="ARBA00022670"/>
    </source>
</evidence>
<dbReference type="SUPFAM" id="SSF63737">
    <property type="entry name" value="Leukotriene A4 hydrolase N-terminal domain"/>
    <property type="match status" value="1"/>
</dbReference>
<dbReference type="InterPro" id="IPR027268">
    <property type="entry name" value="Peptidase_M4/M1_CTD_sf"/>
</dbReference>
<keyword evidence="6" id="KW-0645">Protease</keyword>
<keyword evidence="9" id="KW-0862">Zinc</keyword>
<dbReference type="Pfam" id="PF17900">
    <property type="entry name" value="Peptidase_M1_N"/>
    <property type="match status" value="1"/>
</dbReference>
<comment type="cofactor">
    <cofactor evidence="2">
        <name>Zn(2+)</name>
        <dbReference type="ChEBI" id="CHEBI:29105"/>
    </cofactor>
</comment>
<evidence type="ECO:0000256" key="7">
    <source>
        <dbReference type="ARBA" id="ARBA00022723"/>
    </source>
</evidence>
<organism evidence="17 18">
    <name type="scientific">Actinokineospora bangkokensis</name>
    <dbReference type="NCBI Taxonomy" id="1193682"/>
    <lineage>
        <taxon>Bacteria</taxon>
        <taxon>Bacillati</taxon>
        <taxon>Actinomycetota</taxon>
        <taxon>Actinomycetes</taxon>
        <taxon>Pseudonocardiales</taxon>
        <taxon>Pseudonocardiaceae</taxon>
        <taxon>Actinokineospora</taxon>
    </lineage>
</organism>
<dbReference type="InterPro" id="IPR042097">
    <property type="entry name" value="Aminopeptidase_N-like_N_sf"/>
</dbReference>
<evidence type="ECO:0000256" key="10">
    <source>
        <dbReference type="ARBA" id="ARBA00023049"/>
    </source>
</evidence>
<comment type="similarity">
    <text evidence="3">Belongs to the peptidase M1 family.</text>
</comment>
<keyword evidence="18" id="KW-1185">Reference proteome</keyword>
<evidence type="ECO:0000256" key="2">
    <source>
        <dbReference type="ARBA" id="ARBA00001947"/>
    </source>
</evidence>
<evidence type="ECO:0000256" key="4">
    <source>
        <dbReference type="ARBA" id="ARBA00012564"/>
    </source>
</evidence>
<dbReference type="STRING" id="1193682.BJP25_01705"/>
<dbReference type="InterPro" id="IPR045357">
    <property type="entry name" value="Aminopeptidase_N-like_N"/>
</dbReference>
<keyword evidence="7" id="KW-0479">Metal-binding</keyword>
<feature type="chain" id="PRO_5012344687" description="Aminopeptidase N" evidence="14">
    <location>
        <begin position="29"/>
        <end position="482"/>
    </location>
</feature>
<evidence type="ECO:0000256" key="9">
    <source>
        <dbReference type="ARBA" id="ARBA00022833"/>
    </source>
</evidence>
<dbReference type="AlphaFoldDB" id="A0A1Q9LDZ9"/>
<feature type="domain" description="Aminopeptidase N-like N-terminal" evidence="16">
    <location>
        <begin position="68"/>
        <end position="237"/>
    </location>
</feature>
<dbReference type="EC" id="3.4.11.2" evidence="4"/>
<protein>
    <recommendedName>
        <fullName evidence="5">Aminopeptidase N</fullName>
        <ecNumber evidence="4">3.4.11.2</ecNumber>
    </recommendedName>
    <alternativeName>
        <fullName evidence="11">Alanine aminopeptidase</fullName>
    </alternativeName>
    <alternativeName>
        <fullName evidence="12">Lysyl aminopeptidase</fullName>
    </alternativeName>
</protein>
<dbReference type="Pfam" id="PF01433">
    <property type="entry name" value="Peptidase_M1"/>
    <property type="match status" value="1"/>
</dbReference>
<comment type="catalytic activity">
    <reaction evidence="1">
        <text>Release of an N-terminal amino acid, Xaa-|-Yaa- from a peptide, amide or arylamide. Xaa is preferably Ala, but may be most amino acids including Pro (slow action). When a terminal hydrophobic residue is followed by a prolyl residue, the two may be released as an intact Xaa-Pro dipeptide.</text>
        <dbReference type="EC" id="3.4.11.2"/>
    </reaction>
</comment>
<dbReference type="EMBL" id="MKQR01000028">
    <property type="protein sequence ID" value="OLR90261.1"/>
    <property type="molecule type" value="Genomic_DNA"/>
</dbReference>
<dbReference type="Proteomes" id="UP000186040">
    <property type="component" value="Unassembled WGS sequence"/>
</dbReference>
<evidence type="ECO:0000256" key="8">
    <source>
        <dbReference type="ARBA" id="ARBA00022801"/>
    </source>
</evidence>
<dbReference type="SUPFAM" id="SSF55486">
    <property type="entry name" value="Metalloproteases ('zincins'), catalytic domain"/>
    <property type="match status" value="1"/>
</dbReference>
<dbReference type="GO" id="GO:0006508">
    <property type="term" value="P:proteolysis"/>
    <property type="evidence" value="ECO:0007669"/>
    <property type="project" value="UniProtKB-KW"/>
</dbReference>
<evidence type="ECO:0000256" key="14">
    <source>
        <dbReference type="SAM" id="SignalP"/>
    </source>
</evidence>
<evidence type="ECO:0000256" key="12">
    <source>
        <dbReference type="ARBA" id="ARBA00031533"/>
    </source>
</evidence>
<dbReference type="PANTHER" id="PTHR11533:SF297">
    <property type="entry name" value="AMINOPEPTIDASE N"/>
    <property type="match status" value="1"/>
</dbReference>
<dbReference type="InterPro" id="IPR014782">
    <property type="entry name" value="Peptidase_M1_dom"/>
</dbReference>
<keyword evidence="8" id="KW-0378">Hydrolase</keyword>
<evidence type="ECO:0000259" key="15">
    <source>
        <dbReference type="Pfam" id="PF01433"/>
    </source>
</evidence>
<dbReference type="OrthoDB" id="100605at2"/>
<accession>A0A1Q9LDZ9</accession>
<keyword evidence="10" id="KW-0482">Metalloprotease</keyword>
<evidence type="ECO:0000259" key="16">
    <source>
        <dbReference type="Pfam" id="PF17900"/>
    </source>
</evidence>
<keyword evidence="14" id="KW-0732">Signal</keyword>
<evidence type="ECO:0000256" key="5">
    <source>
        <dbReference type="ARBA" id="ARBA00015611"/>
    </source>
</evidence>
<dbReference type="GO" id="GO:0016285">
    <property type="term" value="F:alanyl aminopeptidase activity"/>
    <property type="evidence" value="ECO:0007669"/>
    <property type="project" value="UniProtKB-EC"/>
</dbReference>
<dbReference type="PRINTS" id="PR00756">
    <property type="entry name" value="ALADIPTASE"/>
</dbReference>
<dbReference type="InterPro" id="IPR050344">
    <property type="entry name" value="Peptidase_M1_aminopeptidases"/>
</dbReference>
<dbReference type="Gene3D" id="2.60.40.1730">
    <property type="entry name" value="tricorn interacting facor f3 domain"/>
    <property type="match status" value="1"/>
</dbReference>
<feature type="signal peptide" evidence="14">
    <location>
        <begin position="1"/>
        <end position="28"/>
    </location>
</feature>
<dbReference type="PROSITE" id="PS51257">
    <property type="entry name" value="PROKAR_LIPOPROTEIN"/>
    <property type="match status" value="1"/>
</dbReference>
<evidence type="ECO:0000256" key="1">
    <source>
        <dbReference type="ARBA" id="ARBA00000098"/>
    </source>
</evidence>
<evidence type="ECO:0000256" key="11">
    <source>
        <dbReference type="ARBA" id="ARBA00029811"/>
    </source>
</evidence>
<name>A0A1Q9LDZ9_9PSEU</name>
<dbReference type="Gene3D" id="1.10.390.10">
    <property type="entry name" value="Neutral Protease Domain 2"/>
    <property type="match status" value="1"/>
</dbReference>
<dbReference type="CDD" id="cd09603">
    <property type="entry name" value="M1_APN_like"/>
    <property type="match status" value="1"/>
</dbReference>
<dbReference type="RefSeq" id="WP_075978467.1">
    <property type="nucleotide sequence ID" value="NZ_MKQR01000028.1"/>
</dbReference>
<evidence type="ECO:0000256" key="3">
    <source>
        <dbReference type="ARBA" id="ARBA00010136"/>
    </source>
</evidence>